<dbReference type="GO" id="GO:0000472">
    <property type="term" value="P:endonucleolytic cleavage to generate mature 5'-end of SSU-rRNA from (SSU-rRNA, 5.8S rRNA, LSU-rRNA)"/>
    <property type="evidence" value="ECO:0007669"/>
    <property type="project" value="EnsemblFungi"/>
</dbReference>
<keyword evidence="2" id="KW-0539">Nucleus</keyword>
<evidence type="ECO:0000256" key="3">
    <source>
        <dbReference type="SAM" id="MobiDB-lite"/>
    </source>
</evidence>
<dbReference type="PANTHER" id="PTHR21686:SF12">
    <property type="entry name" value="DEOXYNUCLEOTIDYLTRANSFERASE TERMINAL-INTERACTING PROTEIN 2"/>
    <property type="match status" value="1"/>
</dbReference>
<name>A0A2P7YSA5_9ASCO</name>
<evidence type="ECO:0000256" key="2">
    <source>
        <dbReference type="ARBA" id="ARBA00023242"/>
    </source>
</evidence>
<dbReference type="VEuPathDB" id="FungiDB:C7M61_002165"/>
<keyword evidence="6" id="KW-1185">Reference proteome</keyword>
<evidence type="ECO:0000313" key="6">
    <source>
        <dbReference type="Proteomes" id="UP000241107"/>
    </source>
</evidence>
<dbReference type="InterPro" id="IPR039883">
    <property type="entry name" value="Fcf2/DNTTIP2"/>
</dbReference>
<dbReference type="Proteomes" id="UP000241107">
    <property type="component" value="Unassembled WGS sequence"/>
</dbReference>
<dbReference type="InterPro" id="IPR014810">
    <property type="entry name" value="Fcf2_C"/>
</dbReference>
<comment type="caution">
    <text evidence="5">The sequence shown here is derived from an EMBL/GenBank/DDBJ whole genome shotgun (WGS) entry which is preliminary data.</text>
</comment>
<gene>
    <name evidence="5" type="ORF">C7M61_002165</name>
</gene>
<comment type="subcellular location">
    <subcellularLocation>
        <location evidence="1">Nucleus</location>
        <location evidence="1">Nucleolus</location>
    </subcellularLocation>
</comment>
<dbReference type="GO" id="GO:0000447">
    <property type="term" value="P:endonucleolytic cleavage in ITS1 to separate SSU-rRNA from 5.8S rRNA and LSU-rRNA from tricistronic rRNA transcript (SSU-rRNA, 5.8S rRNA, LSU-rRNA)"/>
    <property type="evidence" value="ECO:0007669"/>
    <property type="project" value="EnsemblFungi"/>
</dbReference>
<organism evidence="5 6">
    <name type="scientific">Candidozyma pseudohaemuli</name>
    <dbReference type="NCBI Taxonomy" id="418784"/>
    <lineage>
        <taxon>Eukaryota</taxon>
        <taxon>Fungi</taxon>
        <taxon>Dikarya</taxon>
        <taxon>Ascomycota</taxon>
        <taxon>Saccharomycotina</taxon>
        <taxon>Pichiomycetes</taxon>
        <taxon>Metschnikowiaceae</taxon>
        <taxon>Candidozyma</taxon>
    </lineage>
</organism>
<dbReference type="RefSeq" id="XP_024714047.1">
    <property type="nucleotide sequence ID" value="XM_024857548.1"/>
</dbReference>
<dbReference type="PANTHER" id="PTHR21686">
    <property type="entry name" value="DEOXYNUCLEOTIDYLTRANSFERASE TERMINAL-INTERACTING PROTEIN 2"/>
    <property type="match status" value="1"/>
</dbReference>
<dbReference type="GeneID" id="36565554"/>
<dbReference type="AlphaFoldDB" id="A0A2P7YSA5"/>
<dbReference type="GO" id="GO:0005730">
    <property type="term" value="C:nucleolus"/>
    <property type="evidence" value="ECO:0007669"/>
    <property type="project" value="UniProtKB-SubCell"/>
</dbReference>
<evidence type="ECO:0000259" key="4">
    <source>
        <dbReference type="Pfam" id="PF08698"/>
    </source>
</evidence>
<reference evidence="5 6" key="1">
    <citation type="submission" date="2018-03" db="EMBL/GenBank/DDBJ databases">
        <title>Candida pseudohaemulonii genome assembly and annotation.</title>
        <authorList>
            <person name="Munoz J.F."/>
            <person name="Gade L.G."/>
            <person name="Chow N.A."/>
            <person name="Litvintseva A.P."/>
            <person name="Loparev V.N."/>
            <person name="Cuomo C.A."/>
        </authorList>
    </citation>
    <scope>NUCLEOTIDE SEQUENCE [LARGE SCALE GENOMIC DNA]</scope>
    <source>
        <strain evidence="5 6">B12108</strain>
    </source>
</reference>
<dbReference type="GO" id="GO:0000480">
    <property type="term" value="P:endonucleolytic cleavage in 5'-ETS of tricistronic rRNA transcript (SSU-rRNA, 5.8S rRNA, LSU-rRNA)"/>
    <property type="evidence" value="ECO:0007669"/>
    <property type="project" value="EnsemblFungi"/>
</dbReference>
<feature type="compositionally biased region" description="Basic residues" evidence="3">
    <location>
        <begin position="213"/>
        <end position="228"/>
    </location>
</feature>
<feature type="region of interest" description="Disordered" evidence="3">
    <location>
        <begin position="205"/>
        <end position="228"/>
    </location>
</feature>
<feature type="domain" description="Fcf2 pre-rRNA processing C-terminal" evidence="4">
    <location>
        <begin position="111"/>
        <end position="202"/>
    </location>
</feature>
<sequence length="228" mass="26276">MAVALKQIAEVTETDSGRDSGRDDTDIVDESLSLDQLLDELAQETKPKSTKENEFSQIQAGLEKLPKIDSNLEQRLEEAAKAKKQVLPATSVKINDPIAHKVKKTKEEIDADAGSKWFNMKKKEITPEIKRDMLVIKNRAVLDRKRHYKKDKWEIPKYFQTGTIIEGNTEYYSARLAKRNRGRSLAEEILNDEEGGKYFKRKYHEIQSERTSGGKKHLKKLKKKRQGY</sequence>
<evidence type="ECO:0000256" key="1">
    <source>
        <dbReference type="ARBA" id="ARBA00004604"/>
    </source>
</evidence>
<evidence type="ECO:0000313" key="5">
    <source>
        <dbReference type="EMBL" id="PSK38861.1"/>
    </source>
</evidence>
<dbReference type="OrthoDB" id="427886at2759"/>
<dbReference type="EMBL" id="PYFQ01000004">
    <property type="protein sequence ID" value="PSK38861.1"/>
    <property type="molecule type" value="Genomic_DNA"/>
</dbReference>
<dbReference type="Pfam" id="PF08698">
    <property type="entry name" value="Fcf2"/>
    <property type="match status" value="1"/>
</dbReference>
<dbReference type="GO" id="GO:0003723">
    <property type="term" value="F:RNA binding"/>
    <property type="evidence" value="ECO:0007669"/>
    <property type="project" value="TreeGrafter"/>
</dbReference>
<dbReference type="STRING" id="418784.A0A2P7YSA5"/>
<accession>A0A2P7YSA5</accession>
<proteinExistence type="predicted"/>
<protein>
    <recommendedName>
        <fullName evidence="4">Fcf2 pre-rRNA processing C-terminal domain-containing protein</fullName>
    </recommendedName>
</protein>